<dbReference type="Proteomes" id="UP001058003">
    <property type="component" value="Chromosome"/>
</dbReference>
<keyword evidence="2" id="KW-1185">Reference proteome</keyword>
<dbReference type="AlphaFoldDB" id="A0A9Q9MFY6"/>
<accession>A0A9Q9MFY6</accession>
<sequence length="155" mass="16963">MSTVAVVNVVVANGTALGGLVSAIMSWRASRPNATTVRVTIKGADGVRSISVTGPQSLTDEVLRRLLDPSVPDAAPPPALPVRRSRIADGVTRLLALGLPAADQEQWREMWREDLYYDRAQGRSLRSRAGTYARIALHAPELIWTLRVERRRAVD</sequence>
<organism evidence="1 2">
    <name type="scientific">Dactylosporangium aurantiacum</name>
    <dbReference type="NCBI Taxonomy" id="35754"/>
    <lineage>
        <taxon>Bacteria</taxon>
        <taxon>Bacillati</taxon>
        <taxon>Actinomycetota</taxon>
        <taxon>Actinomycetes</taxon>
        <taxon>Micromonosporales</taxon>
        <taxon>Micromonosporaceae</taxon>
        <taxon>Dactylosporangium</taxon>
    </lineage>
</organism>
<dbReference type="InterPro" id="IPR045428">
    <property type="entry name" value="EACC1"/>
</dbReference>
<proteinExistence type="predicted"/>
<reference evidence="1" key="1">
    <citation type="submission" date="2021-04" db="EMBL/GenBank/DDBJ databases">
        <title>Dactylosporangium aurantiacum NRRL B-8018 full assembly.</title>
        <authorList>
            <person name="Hartkoorn R.C."/>
            <person name="Beaudoing E."/>
            <person name="Hot D."/>
        </authorList>
    </citation>
    <scope>NUCLEOTIDE SEQUENCE</scope>
    <source>
        <strain evidence="1">NRRL B-8018</strain>
    </source>
</reference>
<dbReference type="KEGG" id="daur:Daura_01465"/>
<dbReference type="EMBL" id="CP073767">
    <property type="protein sequence ID" value="UWZ54984.1"/>
    <property type="molecule type" value="Genomic_DNA"/>
</dbReference>
<name>A0A9Q9MFY6_9ACTN</name>
<evidence type="ECO:0000313" key="2">
    <source>
        <dbReference type="Proteomes" id="UP001058003"/>
    </source>
</evidence>
<dbReference type="RefSeq" id="WP_033363188.1">
    <property type="nucleotide sequence ID" value="NZ_CP073767.1"/>
</dbReference>
<gene>
    <name evidence="1" type="ORF">Daura_01465</name>
</gene>
<protein>
    <submittedName>
        <fullName evidence="1">Uncharacterized protein</fullName>
    </submittedName>
</protein>
<dbReference type="Pfam" id="PF19953">
    <property type="entry name" value="EACC1"/>
    <property type="match status" value="1"/>
</dbReference>
<evidence type="ECO:0000313" key="1">
    <source>
        <dbReference type="EMBL" id="UWZ54984.1"/>
    </source>
</evidence>